<accession>A0AB33YZE0</accession>
<dbReference type="EMBL" id="ASHL01000012">
    <property type="protein sequence ID" value="EPD12274.1"/>
    <property type="molecule type" value="Genomic_DNA"/>
</dbReference>
<proteinExistence type="predicted"/>
<name>A0AB33YZE0_9GAMM</name>
<dbReference type="RefSeq" id="WP_016390973.1">
    <property type="nucleotide sequence ID" value="NZ_KE646811.1"/>
</dbReference>
<comment type="caution">
    <text evidence="1">The sequence shown here is derived from an EMBL/GenBank/DDBJ whole genome shotgun (WGS) entry which is preliminary data.</text>
</comment>
<evidence type="ECO:0000313" key="1">
    <source>
        <dbReference type="EMBL" id="EPD12274.1"/>
    </source>
</evidence>
<keyword evidence="2" id="KW-1185">Reference proteome</keyword>
<protein>
    <submittedName>
        <fullName evidence="1">Integrase</fullName>
    </submittedName>
</protein>
<gene>
    <name evidence="1" type="ORF">L196_10729</name>
</gene>
<organism evidence="1 2">
    <name type="scientific">Cycloclasticus pugetii</name>
    <dbReference type="NCBI Taxonomy" id="34068"/>
    <lineage>
        <taxon>Bacteria</taxon>
        <taxon>Pseudomonadati</taxon>
        <taxon>Pseudomonadota</taxon>
        <taxon>Gammaproteobacteria</taxon>
        <taxon>Thiotrichales</taxon>
        <taxon>Piscirickettsiaceae</taxon>
        <taxon>Cycloclasticus</taxon>
    </lineage>
</organism>
<evidence type="ECO:0000313" key="2">
    <source>
        <dbReference type="Proteomes" id="UP000015462"/>
    </source>
</evidence>
<dbReference type="AlphaFoldDB" id="A0AB33YZE0"/>
<reference evidence="1 2" key="1">
    <citation type="journal article" date="2013" name="Genome Announc.">
        <title>Genome Sequence of the Pyrene- and Fluoranthene-Degrading Bacterium Cycloclasticus sp. Strain PY97M.</title>
        <authorList>
            <person name="Cui Z."/>
            <person name="Xu G."/>
            <person name="Li Q."/>
            <person name="Gao W."/>
            <person name="Zheng L."/>
        </authorList>
    </citation>
    <scope>NUCLEOTIDE SEQUENCE [LARGE SCALE GENOMIC DNA]</scope>
    <source>
        <strain evidence="1 2">PY97M</strain>
    </source>
</reference>
<sequence length="47" mass="5502">MQDREDLLGYKSHRITAHYLKAEIDNLIAAVEKIVPDRKQNRILRVA</sequence>
<dbReference type="Proteomes" id="UP000015462">
    <property type="component" value="Unassembled WGS sequence"/>
</dbReference>